<accession>A0A853F528</accession>
<organism evidence="1 2">
    <name type="scientific">Candidatus Thiodubiliella endoseptemdiera</name>
    <dbReference type="NCBI Taxonomy" id="2738886"/>
    <lineage>
        <taxon>Bacteria</taxon>
        <taxon>Pseudomonadati</taxon>
        <taxon>Pseudomonadota</taxon>
        <taxon>Gammaproteobacteria</taxon>
        <taxon>Candidatus Pseudothioglobaceae</taxon>
        <taxon>Candidatus Thiodubiliella</taxon>
    </lineage>
</organism>
<dbReference type="Proteomes" id="UP000568751">
    <property type="component" value="Unassembled WGS sequence"/>
</dbReference>
<comment type="caution">
    <text evidence="1">The sequence shown here is derived from an EMBL/GenBank/DDBJ whole genome shotgun (WGS) entry which is preliminary data.</text>
</comment>
<keyword evidence="1" id="KW-0418">Kinase</keyword>
<dbReference type="GO" id="GO:0016301">
    <property type="term" value="F:kinase activity"/>
    <property type="evidence" value="ECO:0007669"/>
    <property type="project" value="UniProtKB-KW"/>
</dbReference>
<gene>
    <name evidence="1" type="ORF">H0A76_07075</name>
</gene>
<dbReference type="EMBL" id="JACCHT010000001">
    <property type="protein sequence ID" value="NYT27669.1"/>
    <property type="molecule type" value="Genomic_DNA"/>
</dbReference>
<name>A0A853F528_9GAMM</name>
<evidence type="ECO:0000313" key="2">
    <source>
        <dbReference type="Proteomes" id="UP000568751"/>
    </source>
</evidence>
<keyword evidence="1" id="KW-0808">Transferase</keyword>
<dbReference type="Gene3D" id="3.30.565.10">
    <property type="entry name" value="Histidine kinase-like ATPase, C-terminal domain"/>
    <property type="match status" value="1"/>
</dbReference>
<evidence type="ECO:0000313" key="1">
    <source>
        <dbReference type="EMBL" id="NYT27669.1"/>
    </source>
</evidence>
<proteinExistence type="predicted"/>
<dbReference type="InterPro" id="IPR036890">
    <property type="entry name" value="HATPase_C_sf"/>
</dbReference>
<dbReference type="AlphaFoldDB" id="A0A853F528"/>
<protein>
    <submittedName>
        <fullName evidence="1">Sensor histidine kinase</fullName>
    </submittedName>
</protein>
<dbReference type="SUPFAM" id="SSF55874">
    <property type="entry name" value="ATPase domain of HSP90 chaperone/DNA topoisomerase II/histidine kinase"/>
    <property type="match status" value="1"/>
</dbReference>
<sequence length="101" mass="11727">MISYDINDNKLDIRAMEIDLDSIFNNLLVNSIDSFIRQKDNNNRKVKLKLAIQIKNIIDYFDNGEGLSQDIRSIQMFLKHFYTTKRNEHTGEEIGQDSACG</sequence>
<reference evidence="1 2" key="1">
    <citation type="submission" date="2020-05" db="EMBL/GenBank/DDBJ databases">
        <title>Horizontal transmission and recombination maintain forever young bacterial symbiont genomes.</title>
        <authorList>
            <person name="Russell S.L."/>
            <person name="Pepper-Tunick E."/>
            <person name="Svedberg J."/>
            <person name="Byrne A."/>
            <person name="Ruelas Castillo J."/>
            <person name="Vollmers C."/>
            <person name="Beinart R.A."/>
            <person name="Corbett-Detig R."/>
        </authorList>
    </citation>
    <scope>NUCLEOTIDE SEQUENCE [LARGE SCALE GENOMIC DNA]</scope>
    <source>
        <strain evidence="1">455</strain>
    </source>
</reference>